<accession>A0ABT0ZZZ3</accession>
<evidence type="ECO:0000313" key="2">
    <source>
        <dbReference type="Proteomes" id="UP001165283"/>
    </source>
</evidence>
<protein>
    <recommendedName>
        <fullName evidence="3">Ferritin-like metal-binding protein YciE</fullName>
    </recommendedName>
</protein>
<dbReference type="RefSeq" id="WP_252438909.1">
    <property type="nucleotide sequence ID" value="NZ_JAGSOV010000034.1"/>
</dbReference>
<dbReference type="Gene3D" id="1.10.357.10">
    <property type="entry name" value="Tetracycline Repressor, domain 2"/>
    <property type="match status" value="1"/>
</dbReference>
<sequence length="117" mass="12771">MRRVRERVEPHADADGTGRERLVAMAIAHELNLMEDLAYHHVVHQAVRGEVAGALKVRQRDALRAQNELRHVCTMAPACSVTRGIPAGRVDSSALSVHPVTATRTSCSRKWASSPSA</sequence>
<reference evidence="1" key="1">
    <citation type="submission" date="2021-04" db="EMBL/GenBank/DDBJ databases">
        <title>Pseudonocardia sp. nov., isolated from sandy soil of mangrove forest.</title>
        <authorList>
            <person name="Zan Z."/>
            <person name="Huang R."/>
            <person name="Liu W."/>
        </authorList>
    </citation>
    <scope>NUCLEOTIDE SEQUENCE</scope>
    <source>
        <strain evidence="1">S2-4</strain>
    </source>
</reference>
<comment type="caution">
    <text evidence="1">The sequence shown here is derived from an EMBL/GenBank/DDBJ whole genome shotgun (WGS) entry which is preliminary data.</text>
</comment>
<organism evidence="1 2">
    <name type="scientific">Pseudonocardia humida</name>
    <dbReference type="NCBI Taxonomy" id="2800819"/>
    <lineage>
        <taxon>Bacteria</taxon>
        <taxon>Bacillati</taxon>
        <taxon>Actinomycetota</taxon>
        <taxon>Actinomycetes</taxon>
        <taxon>Pseudonocardiales</taxon>
        <taxon>Pseudonocardiaceae</taxon>
        <taxon>Pseudonocardia</taxon>
    </lineage>
</organism>
<evidence type="ECO:0008006" key="3">
    <source>
        <dbReference type="Google" id="ProtNLM"/>
    </source>
</evidence>
<dbReference type="Proteomes" id="UP001165283">
    <property type="component" value="Unassembled WGS sequence"/>
</dbReference>
<proteinExistence type="predicted"/>
<keyword evidence="2" id="KW-1185">Reference proteome</keyword>
<name>A0ABT0ZZZ3_9PSEU</name>
<dbReference type="EMBL" id="JAGSOV010000034">
    <property type="protein sequence ID" value="MCO1656306.1"/>
    <property type="molecule type" value="Genomic_DNA"/>
</dbReference>
<gene>
    <name evidence="1" type="ORF">KDL28_14695</name>
</gene>
<evidence type="ECO:0000313" key="1">
    <source>
        <dbReference type="EMBL" id="MCO1656306.1"/>
    </source>
</evidence>